<organism evidence="1 2">
    <name type="scientific">Roseateles saccharophilus</name>
    <name type="common">Pseudomonas saccharophila</name>
    <dbReference type="NCBI Taxonomy" id="304"/>
    <lineage>
        <taxon>Bacteria</taxon>
        <taxon>Pseudomonadati</taxon>
        <taxon>Pseudomonadota</taxon>
        <taxon>Betaproteobacteria</taxon>
        <taxon>Burkholderiales</taxon>
        <taxon>Sphaerotilaceae</taxon>
        <taxon>Roseateles</taxon>
    </lineage>
</organism>
<evidence type="ECO:0000313" key="2">
    <source>
        <dbReference type="Proteomes" id="UP001180453"/>
    </source>
</evidence>
<dbReference type="EMBL" id="JAVDXU010000004">
    <property type="protein sequence ID" value="MDR7271930.1"/>
    <property type="molecule type" value="Genomic_DNA"/>
</dbReference>
<gene>
    <name evidence="1" type="ORF">J2X20_004604</name>
</gene>
<comment type="caution">
    <text evidence="1">The sequence shown here is derived from an EMBL/GenBank/DDBJ whole genome shotgun (WGS) entry which is preliminary data.</text>
</comment>
<dbReference type="RefSeq" id="WP_310270080.1">
    <property type="nucleotide sequence ID" value="NZ_JAVDXU010000004.1"/>
</dbReference>
<name>A0ABU1YSU2_ROSSA</name>
<evidence type="ECO:0000313" key="1">
    <source>
        <dbReference type="EMBL" id="MDR7271930.1"/>
    </source>
</evidence>
<keyword evidence="2" id="KW-1185">Reference proteome</keyword>
<reference evidence="1 2" key="1">
    <citation type="submission" date="2023-07" db="EMBL/GenBank/DDBJ databases">
        <title>Sorghum-associated microbial communities from plants grown in Nebraska, USA.</title>
        <authorList>
            <person name="Schachtman D."/>
        </authorList>
    </citation>
    <scope>NUCLEOTIDE SEQUENCE [LARGE SCALE GENOMIC DNA]</scope>
    <source>
        <strain evidence="1 2">BE314</strain>
    </source>
</reference>
<protein>
    <submittedName>
        <fullName evidence="1">Uncharacterized protein</fullName>
    </submittedName>
</protein>
<accession>A0ABU1YSU2</accession>
<proteinExistence type="predicted"/>
<dbReference type="Proteomes" id="UP001180453">
    <property type="component" value="Unassembled WGS sequence"/>
</dbReference>
<sequence>MTAVFHTMETDVRRVWGALRFVDAMSGHTIDSPLRVDLPGARLQRNRSGFFVVTALDDAANLEARRGYENAFDPIPGAPALSLPGTVSDPTGRYLPRRFTLALPRSPLPAEPGQTAPLFEAAAITLDPSSATALLPTWAALRLSVRRAGAAAAQAVIRVQRAGSEAVLGRGMTDARGEALVAVVGVAQVTPGAEELVVETEIAVDIVVSADTTLAPAALVDPDLLAARPLGAGLSRLIVPRNLASGRIEVMNLTLP</sequence>